<proteinExistence type="predicted"/>
<sequence length="253" mass="27892">MSQSDFATAVPALDKTVLILDYLGTQGFATFSQMVSALNLPKSTLSRQLDSLLQHGLIRRQGERYALGLRLYQLGQSAYAHYDLKEVAAPFLAKLRDSTGLTCHLGILEGLQPVYLAKLESPYTVIVRSVVGKRLPIHSTALGKVLLAFSSPQLSERIIAARMPFERFTAHTLTDKDALLRELDKVREQGFACDAEEDNEGVVCYAVPVWRRGHEIAAAISVTGVKAQYKDLPFLELLSKLQQCAQEISATLS</sequence>
<evidence type="ECO:0000313" key="6">
    <source>
        <dbReference type="EMBL" id="MBU3827284.1"/>
    </source>
</evidence>
<evidence type="ECO:0000256" key="2">
    <source>
        <dbReference type="ARBA" id="ARBA00023125"/>
    </source>
</evidence>
<dbReference type="GO" id="GO:0003700">
    <property type="term" value="F:DNA-binding transcription factor activity"/>
    <property type="evidence" value="ECO:0007669"/>
    <property type="project" value="TreeGrafter"/>
</dbReference>
<accession>A0A9E2NUD6</accession>
<organism evidence="6 7">
    <name type="scientific">Candidatus Anaerobiospirillum merdipullorum</name>
    <dbReference type="NCBI Taxonomy" id="2838450"/>
    <lineage>
        <taxon>Bacteria</taxon>
        <taxon>Pseudomonadati</taxon>
        <taxon>Pseudomonadota</taxon>
        <taxon>Gammaproteobacteria</taxon>
        <taxon>Aeromonadales</taxon>
        <taxon>Succinivibrionaceae</taxon>
        <taxon>Anaerobiospirillum</taxon>
    </lineage>
</organism>
<protein>
    <submittedName>
        <fullName evidence="6">IclR family transcriptional regulator</fullName>
    </submittedName>
</protein>
<dbReference type="AlphaFoldDB" id="A0A9E2NUD6"/>
<dbReference type="SMART" id="SM00346">
    <property type="entry name" value="HTH_ICLR"/>
    <property type="match status" value="1"/>
</dbReference>
<reference evidence="6" key="1">
    <citation type="journal article" date="2021" name="PeerJ">
        <title>Extensive microbial diversity within the chicken gut microbiome revealed by metagenomics and culture.</title>
        <authorList>
            <person name="Gilroy R."/>
            <person name="Ravi A."/>
            <person name="Getino M."/>
            <person name="Pursley I."/>
            <person name="Horton D.L."/>
            <person name="Alikhan N.F."/>
            <person name="Baker D."/>
            <person name="Gharbi K."/>
            <person name="Hall N."/>
            <person name="Watson M."/>
            <person name="Adriaenssens E.M."/>
            <person name="Foster-Nyarko E."/>
            <person name="Jarju S."/>
            <person name="Secka A."/>
            <person name="Antonio M."/>
            <person name="Oren A."/>
            <person name="Chaudhuri R.R."/>
            <person name="La Ragione R."/>
            <person name="Hildebrand F."/>
            <person name="Pallen M.J."/>
        </authorList>
    </citation>
    <scope>NUCLEOTIDE SEQUENCE</scope>
    <source>
        <strain evidence="6">687</strain>
    </source>
</reference>
<dbReference type="Pfam" id="PF09339">
    <property type="entry name" value="HTH_IclR"/>
    <property type="match status" value="1"/>
</dbReference>
<keyword evidence="2" id="KW-0238">DNA-binding</keyword>
<dbReference type="CDD" id="cd00090">
    <property type="entry name" value="HTH_ARSR"/>
    <property type="match status" value="1"/>
</dbReference>
<dbReference type="Gene3D" id="3.30.450.40">
    <property type="match status" value="1"/>
</dbReference>
<evidence type="ECO:0000256" key="1">
    <source>
        <dbReference type="ARBA" id="ARBA00023015"/>
    </source>
</evidence>
<dbReference type="GO" id="GO:0003677">
    <property type="term" value="F:DNA binding"/>
    <property type="evidence" value="ECO:0007669"/>
    <property type="project" value="UniProtKB-KW"/>
</dbReference>
<dbReference type="EMBL" id="JAHLFG010000079">
    <property type="protein sequence ID" value="MBU3827284.1"/>
    <property type="molecule type" value="Genomic_DNA"/>
</dbReference>
<dbReference type="SUPFAM" id="SSF46785">
    <property type="entry name" value="Winged helix' DNA-binding domain"/>
    <property type="match status" value="1"/>
</dbReference>
<dbReference type="InterPro" id="IPR005471">
    <property type="entry name" value="Tscrpt_reg_IclR_N"/>
</dbReference>
<dbReference type="InterPro" id="IPR050707">
    <property type="entry name" value="HTH_MetabolicPath_Reg"/>
</dbReference>
<feature type="domain" description="IclR-ED" evidence="5">
    <location>
        <begin position="70"/>
        <end position="253"/>
    </location>
</feature>
<comment type="caution">
    <text evidence="6">The sequence shown here is derived from an EMBL/GenBank/DDBJ whole genome shotgun (WGS) entry which is preliminary data.</text>
</comment>
<dbReference type="SUPFAM" id="SSF55781">
    <property type="entry name" value="GAF domain-like"/>
    <property type="match status" value="1"/>
</dbReference>
<keyword evidence="3" id="KW-0804">Transcription</keyword>
<gene>
    <name evidence="6" type="ORF">IAA31_07320</name>
</gene>
<dbReference type="Pfam" id="PF01614">
    <property type="entry name" value="IclR_C"/>
    <property type="match status" value="1"/>
</dbReference>
<keyword evidence="1" id="KW-0805">Transcription regulation</keyword>
<dbReference type="GO" id="GO:0045892">
    <property type="term" value="P:negative regulation of DNA-templated transcription"/>
    <property type="evidence" value="ECO:0007669"/>
    <property type="project" value="TreeGrafter"/>
</dbReference>
<dbReference type="PROSITE" id="PS51078">
    <property type="entry name" value="ICLR_ED"/>
    <property type="match status" value="1"/>
</dbReference>
<evidence type="ECO:0000259" key="4">
    <source>
        <dbReference type="PROSITE" id="PS51077"/>
    </source>
</evidence>
<dbReference type="Proteomes" id="UP000824150">
    <property type="component" value="Unassembled WGS sequence"/>
</dbReference>
<dbReference type="InterPro" id="IPR036388">
    <property type="entry name" value="WH-like_DNA-bd_sf"/>
</dbReference>
<evidence type="ECO:0000259" key="5">
    <source>
        <dbReference type="PROSITE" id="PS51078"/>
    </source>
</evidence>
<evidence type="ECO:0000313" key="7">
    <source>
        <dbReference type="Proteomes" id="UP000824150"/>
    </source>
</evidence>
<dbReference type="InterPro" id="IPR029016">
    <property type="entry name" value="GAF-like_dom_sf"/>
</dbReference>
<dbReference type="InterPro" id="IPR014757">
    <property type="entry name" value="Tscrpt_reg_IclR_C"/>
</dbReference>
<name>A0A9E2NUD6_9GAMM</name>
<dbReference type="InterPro" id="IPR036390">
    <property type="entry name" value="WH_DNA-bd_sf"/>
</dbReference>
<dbReference type="PANTHER" id="PTHR30136">
    <property type="entry name" value="HELIX-TURN-HELIX TRANSCRIPTIONAL REGULATOR, ICLR FAMILY"/>
    <property type="match status" value="1"/>
</dbReference>
<dbReference type="InterPro" id="IPR011991">
    <property type="entry name" value="ArsR-like_HTH"/>
</dbReference>
<dbReference type="PANTHER" id="PTHR30136:SF7">
    <property type="entry name" value="HTH-TYPE TRANSCRIPTIONAL REGULATOR KDGR-RELATED"/>
    <property type="match status" value="1"/>
</dbReference>
<reference evidence="6" key="2">
    <citation type="submission" date="2021-04" db="EMBL/GenBank/DDBJ databases">
        <authorList>
            <person name="Gilroy R."/>
        </authorList>
    </citation>
    <scope>NUCLEOTIDE SEQUENCE</scope>
    <source>
        <strain evidence="6">687</strain>
    </source>
</reference>
<feature type="domain" description="HTH iclR-type" evidence="4">
    <location>
        <begin position="10"/>
        <end position="69"/>
    </location>
</feature>
<dbReference type="PROSITE" id="PS51077">
    <property type="entry name" value="HTH_ICLR"/>
    <property type="match status" value="1"/>
</dbReference>
<evidence type="ECO:0000256" key="3">
    <source>
        <dbReference type="ARBA" id="ARBA00023163"/>
    </source>
</evidence>
<dbReference type="Gene3D" id="1.10.10.10">
    <property type="entry name" value="Winged helix-like DNA-binding domain superfamily/Winged helix DNA-binding domain"/>
    <property type="match status" value="1"/>
</dbReference>